<dbReference type="EMBL" id="CH474069">
    <property type="protein sequence ID" value="EDL84706.1"/>
    <property type="molecule type" value="Genomic_DNA"/>
</dbReference>
<name>A6KMV6_RAT</name>
<dbReference type="Proteomes" id="UP000234681">
    <property type="component" value="Chromosome 18"/>
</dbReference>
<sequence length="57" mass="6607">MASNPGCLEEPYLYTDTASESTLDKATRDQREEEKAERAQDTRRKQQLLAWDTTEQT</sequence>
<evidence type="ECO:0000256" key="1">
    <source>
        <dbReference type="SAM" id="MobiDB-lite"/>
    </source>
</evidence>
<proteinExistence type="predicted"/>
<protein>
    <submittedName>
        <fullName evidence="2">RCG63099</fullName>
    </submittedName>
</protein>
<dbReference type="AlphaFoldDB" id="A6KMV6"/>
<organism evidence="2 3">
    <name type="scientific">Rattus norvegicus</name>
    <name type="common">Rat</name>
    <dbReference type="NCBI Taxonomy" id="10116"/>
    <lineage>
        <taxon>Eukaryota</taxon>
        <taxon>Metazoa</taxon>
        <taxon>Chordata</taxon>
        <taxon>Craniata</taxon>
        <taxon>Vertebrata</taxon>
        <taxon>Euteleostomi</taxon>
        <taxon>Mammalia</taxon>
        <taxon>Eutheria</taxon>
        <taxon>Euarchontoglires</taxon>
        <taxon>Glires</taxon>
        <taxon>Rodentia</taxon>
        <taxon>Myomorpha</taxon>
        <taxon>Muroidea</taxon>
        <taxon>Muridae</taxon>
        <taxon>Murinae</taxon>
        <taxon>Rattus</taxon>
    </lineage>
</organism>
<accession>A6KMV6</accession>
<evidence type="ECO:0000313" key="3">
    <source>
        <dbReference type="Proteomes" id="UP000234681"/>
    </source>
</evidence>
<feature type="region of interest" description="Disordered" evidence="1">
    <location>
        <begin position="1"/>
        <end position="57"/>
    </location>
</feature>
<evidence type="ECO:0000313" key="2">
    <source>
        <dbReference type="EMBL" id="EDL84706.1"/>
    </source>
</evidence>
<feature type="compositionally biased region" description="Basic and acidic residues" evidence="1">
    <location>
        <begin position="22"/>
        <end position="44"/>
    </location>
</feature>
<reference evidence="2 3" key="1">
    <citation type="submission" date="2005-09" db="EMBL/GenBank/DDBJ databases">
        <authorList>
            <person name="Mural R.J."/>
            <person name="Li P.W."/>
            <person name="Adams M.D."/>
            <person name="Amanatides P.G."/>
            <person name="Baden-Tillson H."/>
            <person name="Barnstead M."/>
            <person name="Chin S.H."/>
            <person name="Dew I."/>
            <person name="Evans C.A."/>
            <person name="Ferriera S."/>
            <person name="Flanigan M."/>
            <person name="Fosler C."/>
            <person name="Glodek A."/>
            <person name="Gu Z."/>
            <person name="Holt R.A."/>
            <person name="Jennings D."/>
            <person name="Kraft C.L."/>
            <person name="Lu F."/>
            <person name="Nguyen T."/>
            <person name="Nusskern D.R."/>
            <person name="Pfannkoch C.M."/>
            <person name="Sitter C."/>
            <person name="Sutton G.G."/>
            <person name="Venter J.C."/>
            <person name="Wang Z."/>
            <person name="Woodage T."/>
            <person name="Zheng X.H."/>
            <person name="Zhong F."/>
        </authorList>
    </citation>
    <scope>NUCLEOTIDE SEQUENCE [LARGE SCALE GENOMIC DNA]</scope>
    <source>
        <strain>BN</strain>
        <strain evidence="3">Sprague-Dawley</strain>
    </source>
</reference>
<gene>
    <name evidence="2" type="ORF">rCG_63099</name>
</gene>